<evidence type="ECO:0000313" key="4">
    <source>
        <dbReference type="Proteomes" id="UP001152797"/>
    </source>
</evidence>
<accession>A0A9P1G5W6</accession>
<dbReference type="OrthoDB" id="406440at2759"/>
<dbReference type="EMBL" id="CAMXCT030002836">
    <property type="protein sequence ID" value="CAL4788088.1"/>
    <property type="molecule type" value="Genomic_DNA"/>
</dbReference>
<evidence type="ECO:0000313" key="3">
    <source>
        <dbReference type="EMBL" id="CAL4788088.1"/>
    </source>
</evidence>
<dbReference type="EMBL" id="CAMXCT020002836">
    <property type="protein sequence ID" value="CAL1154151.1"/>
    <property type="molecule type" value="Genomic_DNA"/>
</dbReference>
<dbReference type="EMBL" id="CAMXCT010002836">
    <property type="protein sequence ID" value="CAI4000776.1"/>
    <property type="molecule type" value="Genomic_DNA"/>
</dbReference>
<evidence type="ECO:0000313" key="2">
    <source>
        <dbReference type="EMBL" id="CAI4000776.1"/>
    </source>
</evidence>
<comment type="caution">
    <text evidence="2">The sequence shown here is derived from an EMBL/GenBank/DDBJ whole genome shotgun (WGS) entry which is preliminary data.</text>
</comment>
<reference evidence="3 4" key="2">
    <citation type="submission" date="2024-05" db="EMBL/GenBank/DDBJ databases">
        <authorList>
            <person name="Chen Y."/>
            <person name="Shah S."/>
            <person name="Dougan E. K."/>
            <person name="Thang M."/>
            <person name="Chan C."/>
        </authorList>
    </citation>
    <scope>NUCLEOTIDE SEQUENCE [LARGE SCALE GENOMIC DNA]</scope>
</reference>
<sequence length="756" mass="86131">EKLEEEAEEEEKEEEKEEEAEEEKDGPFPWAKTPTVLPAAQPEIKDHIPQKDEGCELSGEHMFSLHGVETMSHDTTAPSRPPAPVPRPTGDRSASDDIIFDLPCSMAVAGVVLRHAYRVVDKLLEQHSPMTYKFGISHNAEWRWCNSIYGYAFSRDKWTKMLILYQSDEPWGPSMLEATCSSAIRTAKDIVSDVGEAAAKNSGGLLDLAQCTESHSERDCHRVLVNKLHLSLPIPFHYLEKNKKLKIPIFRVQDWFRFLLNHNLWHVTTGLQNPNPPRSEAQWEKFWSLYRQENGNHQIFARADWGEIDLRRTAAILVHGDEGRGRRRQAFFVCSFHSILGKGSSVADRGSHPEASSKRQYCKLLPNFKGHSYTTRYLLCAMTKDSYTHQNDDMFHKVMDYICDDLEYMASTGVVDPHGKRFWAVMLHVVGDWPWLAKCGSFTRSFNNIQKKAAARNRQPPKGICHQCCAGMDGYPYEQIQTRRPQWLSTEHQVSPFWMDPPWLRLPHIPNEEACIWAFDLFHSFHLGAGRNLVGGVLALYSTLEAGRSVDERFELLSDRYNSWTRSEGISGLISRITKEIIQWPTTSSFPCAGWHKGAITTVMMKWIVSRFLSDDLSEEPLLQIAGEGAVAINDCITKMFASNVFLEPRESEMIGELTLRFLRRYASLAEKAASQNRPLFKIMPKHHVIHKIALRLLLASRAGVHTLNPICLSVQMDEDFIGRPSRLSRRVTGRRGGVHATCYGEVSTIYIHLLC</sequence>
<name>A0A9P1G5W6_9DINO</name>
<evidence type="ECO:0000256" key="1">
    <source>
        <dbReference type="SAM" id="MobiDB-lite"/>
    </source>
</evidence>
<feature type="region of interest" description="Disordered" evidence="1">
    <location>
        <begin position="71"/>
        <end position="94"/>
    </location>
</feature>
<dbReference type="Proteomes" id="UP001152797">
    <property type="component" value="Unassembled WGS sequence"/>
</dbReference>
<dbReference type="AlphaFoldDB" id="A0A9P1G5W6"/>
<feature type="region of interest" description="Disordered" evidence="1">
    <location>
        <begin position="1"/>
        <end position="34"/>
    </location>
</feature>
<feature type="compositionally biased region" description="Acidic residues" evidence="1">
    <location>
        <begin position="1"/>
        <end position="24"/>
    </location>
</feature>
<protein>
    <submittedName>
        <fullName evidence="2">Uncharacterized protein</fullName>
    </submittedName>
</protein>
<gene>
    <name evidence="2" type="ORF">C1SCF055_LOCUS26870</name>
</gene>
<proteinExistence type="predicted"/>
<reference evidence="2" key="1">
    <citation type="submission" date="2022-10" db="EMBL/GenBank/DDBJ databases">
        <authorList>
            <person name="Chen Y."/>
            <person name="Dougan E. K."/>
            <person name="Chan C."/>
            <person name="Rhodes N."/>
            <person name="Thang M."/>
        </authorList>
    </citation>
    <scope>NUCLEOTIDE SEQUENCE</scope>
</reference>
<organism evidence="2">
    <name type="scientific">Cladocopium goreaui</name>
    <dbReference type="NCBI Taxonomy" id="2562237"/>
    <lineage>
        <taxon>Eukaryota</taxon>
        <taxon>Sar</taxon>
        <taxon>Alveolata</taxon>
        <taxon>Dinophyceae</taxon>
        <taxon>Suessiales</taxon>
        <taxon>Symbiodiniaceae</taxon>
        <taxon>Cladocopium</taxon>
    </lineage>
</organism>
<feature type="non-terminal residue" evidence="2">
    <location>
        <position position="756"/>
    </location>
</feature>
<keyword evidence="4" id="KW-1185">Reference proteome</keyword>